<dbReference type="Proteomes" id="UP001152649">
    <property type="component" value="Unassembled WGS sequence"/>
</dbReference>
<keyword evidence="11" id="KW-1185">Reference proteome</keyword>
<dbReference type="InterPro" id="IPR001932">
    <property type="entry name" value="PPM-type_phosphatase-like_dom"/>
</dbReference>
<reference evidence="10" key="1">
    <citation type="submission" date="2021-07" db="EMBL/GenBank/DDBJ databases">
        <authorList>
            <person name="Branca A.L. A."/>
        </authorList>
    </citation>
    <scope>NUCLEOTIDE SEQUENCE</scope>
</reference>
<evidence type="ECO:0000313" key="11">
    <source>
        <dbReference type="Proteomes" id="UP001152649"/>
    </source>
</evidence>
<dbReference type="Gene3D" id="3.60.40.10">
    <property type="entry name" value="PPM-type phosphatase domain"/>
    <property type="match status" value="1"/>
</dbReference>
<proteinExistence type="inferred from homology"/>
<evidence type="ECO:0000256" key="6">
    <source>
        <dbReference type="ARBA" id="ARBA00022842"/>
    </source>
</evidence>
<accession>A0A9W4IBG9</accession>
<evidence type="ECO:0000256" key="3">
    <source>
        <dbReference type="ARBA" id="ARBA00013081"/>
    </source>
</evidence>
<comment type="cofactor">
    <cofactor evidence="1">
        <name>Mn(2+)</name>
        <dbReference type="ChEBI" id="CHEBI:29035"/>
    </cofactor>
</comment>
<dbReference type="PANTHER" id="PTHR13832:SF803">
    <property type="entry name" value="PROTEIN PHOSPHATASE 1G"/>
    <property type="match status" value="1"/>
</dbReference>
<evidence type="ECO:0000256" key="7">
    <source>
        <dbReference type="ARBA" id="ARBA00022912"/>
    </source>
</evidence>
<comment type="similarity">
    <text evidence="2">Belongs to the PP2C family.</text>
</comment>
<evidence type="ECO:0000256" key="2">
    <source>
        <dbReference type="ARBA" id="ARBA00006702"/>
    </source>
</evidence>
<keyword evidence="7" id="KW-0904">Protein phosphatase</keyword>
<dbReference type="InterPro" id="IPR015655">
    <property type="entry name" value="PP2C"/>
</dbReference>
<dbReference type="EC" id="3.1.3.16" evidence="3"/>
<sequence>MVIAHRALRNKLFRHTVVSTDDAATLFDAGSGQVSMDETYAVVMLMSIQAQGGRQYQEDRCAVVFPEQFPSQGKDKIAFFAIYDGHGSELVSEHVNQTLHHLIAHRPELEREDWAGAIKAALIEEDQMLLDRFKNETAEPAISGSTVAVCCINLTQGELVVSNLGDSHVILAERDPKTEHPYHVVRTLPSNAR</sequence>
<evidence type="ECO:0000313" key="10">
    <source>
        <dbReference type="EMBL" id="CAG8271613.1"/>
    </source>
</evidence>
<evidence type="ECO:0000256" key="8">
    <source>
        <dbReference type="ARBA" id="ARBA00023211"/>
    </source>
</evidence>
<dbReference type="InterPro" id="IPR000222">
    <property type="entry name" value="PP2C_BS"/>
</dbReference>
<evidence type="ECO:0000256" key="4">
    <source>
        <dbReference type="ARBA" id="ARBA00022723"/>
    </source>
</evidence>
<evidence type="ECO:0000259" key="9">
    <source>
        <dbReference type="PROSITE" id="PS51746"/>
    </source>
</evidence>
<keyword evidence="5" id="KW-0378">Hydrolase</keyword>
<dbReference type="GO" id="GO:0004722">
    <property type="term" value="F:protein serine/threonine phosphatase activity"/>
    <property type="evidence" value="ECO:0007669"/>
    <property type="project" value="UniProtKB-EC"/>
</dbReference>
<dbReference type="PROSITE" id="PS01032">
    <property type="entry name" value="PPM_1"/>
    <property type="match status" value="1"/>
</dbReference>
<dbReference type="PROSITE" id="PS51746">
    <property type="entry name" value="PPM_2"/>
    <property type="match status" value="1"/>
</dbReference>
<gene>
    <name evidence="10" type="ORF">PSALAMII_LOCUS1200</name>
</gene>
<dbReference type="GO" id="GO:0046872">
    <property type="term" value="F:metal ion binding"/>
    <property type="evidence" value="ECO:0007669"/>
    <property type="project" value="UniProtKB-KW"/>
</dbReference>
<dbReference type="AlphaFoldDB" id="A0A9W4IBG9"/>
<keyword evidence="4" id="KW-0479">Metal-binding</keyword>
<feature type="domain" description="PPM-type phosphatase" evidence="9">
    <location>
        <begin position="42"/>
        <end position="193"/>
    </location>
</feature>
<dbReference type="OrthoDB" id="659at2759"/>
<dbReference type="CDD" id="cd00143">
    <property type="entry name" value="PP2Cc"/>
    <property type="match status" value="1"/>
</dbReference>
<evidence type="ECO:0000256" key="5">
    <source>
        <dbReference type="ARBA" id="ARBA00022801"/>
    </source>
</evidence>
<keyword evidence="8" id="KW-0464">Manganese</keyword>
<comment type="caution">
    <text evidence="10">The sequence shown here is derived from an EMBL/GenBank/DDBJ whole genome shotgun (WGS) entry which is preliminary data.</text>
</comment>
<dbReference type="EMBL" id="CAJVPG010000044">
    <property type="protein sequence ID" value="CAG8271613.1"/>
    <property type="molecule type" value="Genomic_DNA"/>
</dbReference>
<dbReference type="InterPro" id="IPR036457">
    <property type="entry name" value="PPM-type-like_dom_sf"/>
</dbReference>
<dbReference type="PANTHER" id="PTHR13832">
    <property type="entry name" value="PROTEIN PHOSPHATASE 2C"/>
    <property type="match status" value="1"/>
</dbReference>
<dbReference type="Pfam" id="PF00481">
    <property type="entry name" value="PP2C"/>
    <property type="match status" value="1"/>
</dbReference>
<name>A0A9W4IBG9_9EURO</name>
<keyword evidence="6" id="KW-0460">Magnesium</keyword>
<dbReference type="SUPFAM" id="SSF81606">
    <property type="entry name" value="PP2C-like"/>
    <property type="match status" value="1"/>
</dbReference>
<organism evidence="10 11">
    <name type="scientific">Penicillium salamii</name>
    <dbReference type="NCBI Taxonomy" id="1612424"/>
    <lineage>
        <taxon>Eukaryota</taxon>
        <taxon>Fungi</taxon>
        <taxon>Dikarya</taxon>
        <taxon>Ascomycota</taxon>
        <taxon>Pezizomycotina</taxon>
        <taxon>Eurotiomycetes</taxon>
        <taxon>Eurotiomycetidae</taxon>
        <taxon>Eurotiales</taxon>
        <taxon>Aspergillaceae</taxon>
        <taxon>Penicillium</taxon>
    </lineage>
</organism>
<evidence type="ECO:0000256" key="1">
    <source>
        <dbReference type="ARBA" id="ARBA00001936"/>
    </source>
</evidence>
<protein>
    <recommendedName>
        <fullName evidence="3">protein-serine/threonine phosphatase</fullName>
        <ecNumber evidence="3">3.1.3.16</ecNumber>
    </recommendedName>
</protein>